<dbReference type="GO" id="GO:0044716">
    <property type="term" value="F:8-oxo-GDP phosphatase activity"/>
    <property type="evidence" value="ECO:0007669"/>
    <property type="project" value="TreeGrafter"/>
</dbReference>
<evidence type="ECO:0000256" key="3">
    <source>
        <dbReference type="ARBA" id="ARBA00022457"/>
    </source>
</evidence>
<name>W6K1N8_9MICO</name>
<dbReference type="InterPro" id="IPR020476">
    <property type="entry name" value="Nudix_hydrolase"/>
</dbReference>
<evidence type="ECO:0000256" key="1">
    <source>
        <dbReference type="ARBA" id="ARBA00001946"/>
    </source>
</evidence>
<evidence type="ECO:0000256" key="11">
    <source>
        <dbReference type="ARBA" id="ARBA00038905"/>
    </source>
</evidence>
<dbReference type="Gene3D" id="3.90.79.10">
    <property type="entry name" value="Nucleoside Triphosphate Pyrophosphohydrolase"/>
    <property type="match status" value="1"/>
</dbReference>
<dbReference type="EC" id="3.6.1.55" evidence="11"/>
<keyword evidence="7" id="KW-0378">Hydrolase</keyword>
<keyword evidence="13" id="KW-0808">Transferase</keyword>
<dbReference type="PRINTS" id="PR00502">
    <property type="entry name" value="NUDIXFAMILY"/>
</dbReference>
<dbReference type="SUPFAM" id="SSF55811">
    <property type="entry name" value="Nudix"/>
    <property type="match status" value="1"/>
</dbReference>
<dbReference type="EMBL" id="CAJA01000444">
    <property type="protein sequence ID" value="CCH74966.1"/>
    <property type="molecule type" value="Genomic_DNA"/>
</dbReference>
<evidence type="ECO:0000256" key="5">
    <source>
        <dbReference type="ARBA" id="ARBA00022723"/>
    </source>
</evidence>
<keyword evidence="9" id="KW-0234">DNA repair</keyword>
<organism evidence="13 14">
    <name type="scientific">Nostocoides australiense Ben110</name>
    <dbReference type="NCBI Taxonomy" id="1193182"/>
    <lineage>
        <taxon>Bacteria</taxon>
        <taxon>Bacillati</taxon>
        <taxon>Actinomycetota</taxon>
        <taxon>Actinomycetes</taxon>
        <taxon>Micrococcales</taxon>
        <taxon>Intrasporangiaceae</taxon>
        <taxon>Nostocoides</taxon>
    </lineage>
</organism>
<dbReference type="AlphaFoldDB" id="W6K1N8"/>
<evidence type="ECO:0000256" key="7">
    <source>
        <dbReference type="ARBA" id="ARBA00022801"/>
    </source>
</evidence>
<dbReference type="GO" id="GO:0044715">
    <property type="term" value="F:8-oxo-dGDP phosphatase activity"/>
    <property type="evidence" value="ECO:0007669"/>
    <property type="project" value="TreeGrafter"/>
</dbReference>
<dbReference type="GO" id="GO:0046872">
    <property type="term" value="F:metal ion binding"/>
    <property type="evidence" value="ECO:0007669"/>
    <property type="project" value="UniProtKB-KW"/>
</dbReference>
<accession>W6K1N8</accession>
<keyword evidence="8" id="KW-0460">Magnesium</keyword>
<dbReference type="GO" id="GO:0006260">
    <property type="term" value="P:DNA replication"/>
    <property type="evidence" value="ECO:0007669"/>
    <property type="project" value="UniProtKB-KW"/>
</dbReference>
<evidence type="ECO:0000256" key="10">
    <source>
        <dbReference type="ARBA" id="ARBA00035861"/>
    </source>
</evidence>
<evidence type="ECO:0000256" key="4">
    <source>
        <dbReference type="ARBA" id="ARBA00022705"/>
    </source>
</evidence>
<dbReference type="GO" id="GO:0008413">
    <property type="term" value="F:8-oxo-7,8-dihydroguanosine triphosphate pyrophosphatase activity"/>
    <property type="evidence" value="ECO:0007669"/>
    <property type="project" value="TreeGrafter"/>
</dbReference>
<evidence type="ECO:0000256" key="8">
    <source>
        <dbReference type="ARBA" id="ARBA00022842"/>
    </source>
</evidence>
<dbReference type="GO" id="GO:0006281">
    <property type="term" value="P:DNA repair"/>
    <property type="evidence" value="ECO:0007669"/>
    <property type="project" value="UniProtKB-KW"/>
</dbReference>
<reference evidence="13 14" key="1">
    <citation type="journal article" date="2013" name="ISME J.">
        <title>A metabolic model for members of the genus Tetrasphaera involved in enhanced biological phosphorus removal.</title>
        <authorList>
            <person name="Kristiansen R."/>
            <person name="Nguyen H.T.T."/>
            <person name="Saunders A.M."/>
            <person name="Nielsen J.L."/>
            <person name="Wimmer R."/>
            <person name="Le V.Q."/>
            <person name="McIlroy S.J."/>
            <person name="Petrovski S."/>
            <person name="Seviour R.J."/>
            <person name="Calteau A."/>
            <person name="Nielsen K.L."/>
            <person name="Nielsen P.H."/>
        </authorList>
    </citation>
    <scope>NUCLEOTIDE SEQUENCE [LARGE SCALE GENOMIC DNA]</scope>
    <source>
        <strain evidence="13 14">Ben110</strain>
    </source>
</reference>
<evidence type="ECO:0000259" key="12">
    <source>
        <dbReference type="PROSITE" id="PS51462"/>
    </source>
</evidence>
<dbReference type="GO" id="GO:0035539">
    <property type="term" value="F:8-oxo-7,8-dihydrodeoxyguanosine triphosphate pyrophosphatase activity"/>
    <property type="evidence" value="ECO:0007669"/>
    <property type="project" value="UniProtKB-EC"/>
</dbReference>
<dbReference type="Proteomes" id="UP000035763">
    <property type="component" value="Unassembled WGS sequence"/>
</dbReference>
<keyword evidence="5" id="KW-0479">Metal-binding</keyword>
<comment type="caution">
    <text evidence="13">The sequence shown here is derived from an EMBL/GenBank/DDBJ whole genome shotgun (WGS) entry which is preliminary data.</text>
</comment>
<keyword evidence="4" id="KW-0235">DNA replication</keyword>
<keyword evidence="6" id="KW-0227">DNA damage</keyword>
<protein>
    <recommendedName>
        <fullName evidence="11">8-oxo-dGTP diphosphatase</fullName>
        <ecNumber evidence="11">3.6.1.55</ecNumber>
    </recommendedName>
</protein>
<proteinExistence type="inferred from homology"/>
<keyword evidence="14" id="KW-1185">Reference proteome</keyword>
<comment type="similarity">
    <text evidence="2">Belongs to the Nudix hydrolase family.</text>
</comment>
<evidence type="ECO:0000313" key="13">
    <source>
        <dbReference type="EMBL" id="CCH74966.1"/>
    </source>
</evidence>
<sequence>MPARTAIATALLVRDGLVLMAHRHPARRWYPDCWDLVGGHVEPGETPRQAVIRECREELAIEVHDPVPIPMTFDDPTLDMHAFLVTRWDGEPLNVEPEEHDDLRWFHPDELAGLTLADPASLPSILRAVSFAAPQ</sequence>
<dbReference type="PROSITE" id="PS51462">
    <property type="entry name" value="NUDIX"/>
    <property type="match status" value="1"/>
</dbReference>
<comment type="cofactor">
    <cofactor evidence="1">
        <name>Mg(2+)</name>
        <dbReference type="ChEBI" id="CHEBI:18420"/>
    </cofactor>
</comment>
<gene>
    <name evidence="13" type="ORF">BN11_4990026</name>
</gene>
<evidence type="ECO:0000256" key="6">
    <source>
        <dbReference type="ARBA" id="ARBA00022763"/>
    </source>
</evidence>
<dbReference type="PANTHER" id="PTHR47707">
    <property type="entry name" value="8-OXO-DGTP DIPHOSPHATASE"/>
    <property type="match status" value="1"/>
</dbReference>
<evidence type="ECO:0000256" key="2">
    <source>
        <dbReference type="ARBA" id="ARBA00005582"/>
    </source>
</evidence>
<comment type="catalytic activity">
    <reaction evidence="10">
        <text>8-oxo-dGTP + H2O = 8-oxo-dGMP + diphosphate + H(+)</text>
        <dbReference type="Rhea" id="RHEA:31575"/>
        <dbReference type="ChEBI" id="CHEBI:15377"/>
        <dbReference type="ChEBI" id="CHEBI:15378"/>
        <dbReference type="ChEBI" id="CHEBI:33019"/>
        <dbReference type="ChEBI" id="CHEBI:63224"/>
        <dbReference type="ChEBI" id="CHEBI:77896"/>
        <dbReference type="EC" id="3.6.1.55"/>
    </reaction>
</comment>
<dbReference type="InterPro" id="IPR000086">
    <property type="entry name" value="NUDIX_hydrolase_dom"/>
</dbReference>
<keyword evidence="3" id="KW-0515">Mutator protein</keyword>
<dbReference type="STRING" id="1193182.BN11_4990026"/>
<dbReference type="OrthoDB" id="9804442at2"/>
<dbReference type="Pfam" id="PF00293">
    <property type="entry name" value="NUDIX"/>
    <property type="match status" value="1"/>
</dbReference>
<evidence type="ECO:0000313" key="14">
    <source>
        <dbReference type="Proteomes" id="UP000035763"/>
    </source>
</evidence>
<dbReference type="RefSeq" id="WP_048700337.1">
    <property type="nucleotide sequence ID" value="NZ_HG764815.1"/>
</dbReference>
<dbReference type="GO" id="GO:0016740">
    <property type="term" value="F:transferase activity"/>
    <property type="evidence" value="ECO:0007669"/>
    <property type="project" value="UniProtKB-KW"/>
</dbReference>
<dbReference type="PANTHER" id="PTHR47707:SF1">
    <property type="entry name" value="NUDIX HYDROLASE FAMILY PROTEIN"/>
    <property type="match status" value="1"/>
</dbReference>
<dbReference type="InterPro" id="IPR015797">
    <property type="entry name" value="NUDIX_hydrolase-like_dom_sf"/>
</dbReference>
<feature type="domain" description="Nudix hydrolase" evidence="12">
    <location>
        <begin position="2"/>
        <end position="130"/>
    </location>
</feature>
<dbReference type="InterPro" id="IPR047127">
    <property type="entry name" value="MutT-like"/>
</dbReference>
<evidence type="ECO:0000256" key="9">
    <source>
        <dbReference type="ARBA" id="ARBA00023204"/>
    </source>
</evidence>